<dbReference type="PANTHER" id="PTHR42682">
    <property type="entry name" value="HYDROGENASE-4 COMPONENT F"/>
    <property type="match status" value="1"/>
</dbReference>
<sequence length="499" mass="54235">MPQLLLMLIIFMPIVCGVGILTLRPFGSSYFKPITAGATILTFMMVLYLGLMYPTAAITLSNLHPTFSLALQLDNMGILFTSLVSLLWVFTTFYTFGYMDHEKNHTRFYGFFIIALGVTLGIGFSANLFTLYMFYEALTFVTYPLVVHKGSKEALTAGKKYLIFSLFGAGLALTGMILLAPVLDNYFFAAQGKVLLGAVGNGYLLMVFLMMFIGFGVKAAIFPLHSWLLGAMIAPTPVSALLHAVAVVKSGIFALTRVTYYIFGYNVVKEINIIPYLSILIGVMIIVGSLLAVGEKNLKRRLAYSTIAQLGYIMMGLILLTENSIRGGLIHIVNHAFIKITLFFCIGTIIFMTGKTSLKEINGIGKRMPITMGCFTVSAFSLMGIPPLNGFISKSHLVIGALDANMILHAVLFIGGAFLTASYLLPIVIAAFLKQPEPEELKSAVDGESIPEAGDDTSSLEPPKVMLVPIVTLTVCSFILGLFPGVVLNLINQIITTIL</sequence>
<evidence type="ECO:0000313" key="12">
    <source>
        <dbReference type="EMBL" id="SET65516.1"/>
    </source>
</evidence>
<dbReference type="RefSeq" id="WP_090446020.1">
    <property type="nucleotide sequence ID" value="NZ_FOHU01000018.1"/>
</dbReference>
<feature type="transmembrane region" description="Helical" evidence="9">
    <location>
        <begin position="35"/>
        <end position="56"/>
    </location>
</feature>
<dbReference type="OrthoDB" id="9807568at2"/>
<keyword evidence="6" id="KW-0560">Oxidoreductase</keyword>
<evidence type="ECO:0000256" key="2">
    <source>
        <dbReference type="ARBA" id="ARBA00008483"/>
    </source>
</evidence>
<dbReference type="PRINTS" id="PR01434">
    <property type="entry name" value="NADHDHGNASE5"/>
</dbReference>
<comment type="subcellular location">
    <subcellularLocation>
        <location evidence="1">Cell membrane</location>
        <topology evidence="1">Multi-pass membrane protein</topology>
    </subcellularLocation>
    <subcellularLocation>
        <location evidence="8">Membrane</location>
        <topology evidence="8">Multi-pass membrane protein</topology>
    </subcellularLocation>
</comment>
<feature type="transmembrane region" description="Helical" evidence="9">
    <location>
        <begin position="240"/>
        <end position="262"/>
    </location>
</feature>
<keyword evidence="13" id="KW-1185">Reference proteome</keyword>
<comment type="similarity">
    <text evidence="2">Belongs to the CPA3 antiporters (TC 2.A.63) subunit A family.</text>
</comment>
<dbReference type="EMBL" id="FOHU01000018">
    <property type="protein sequence ID" value="SET65516.1"/>
    <property type="molecule type" value="Genomic_DNA"/>
</dbReference>
<dbReference type="InterPro" id="IPR001516">
    <property type="entry name" value="Proton_antipo_N"/>
</dbReference>
<feature type="domain" description="NADH-Ubiquinone oxidoreductase (complex I) chain 5 N-terminal" evidence="11">
    <location>
        <begin position="66"/>
        <end position="109"/>
    </location>
</feature>
<reference evidence="12 13" key="1">
    <citation type="submission" date="2016-10" db="EMBL/GenBank/DDBJ databases">
        <authorList>
            <person name="de Groot N.N."/>
        </authorList>
    </citation>
    <scope>NUCLEOTIDE SEQUENCE [LARGE SCALE GENOMIC DNA]</scope>
    <source>
        <strain evidence="12 13">DSM 18979</strain>
    </source>
</reference>
<dbReference type="STRING" id="426128.SAMN05660297_03048"/>
<evidence type="ECO:0000256" key="7">
    <source>
        <dbReference type="ARBA" id="ARBA00023136"/>
    </source>
</evidence>
<feature type="transmembrane region" description="Helical" evidence="9">
    <location>
        <begin position="76"/>
        <end position="96"/>
    </location>
</feature>
<feature type="transmembrane region" description="Helical" evidence="9">
    <location>
        <begin position="406"/>
        <end position="433"/>
    </location>
</feature>
<feature type="transmembrane region" description="Helical" evidence="9">
    <location>
        <begin position="161"/>
        <end position="183"/>
    </location>
</feature>
<feature type="transmembrane region" description="Helical" evidence="9">
    <location>
        <begin position="6"/>
        <end position="23"/>
    </location>
</feature>
<evidence type="ECO:0000256" key="6">
    <source>
        <dbReference type="ARBA" id="ARBA00023002"/>
    </source>
</evidence>
<feature type="transmembrane region" description="Helical" evidence="9">
    <location>
        <begin position="274"/>
        <end position="293"/>
    </location>
</feature>
<dbReference type="Pfam" id="PF00662">
    <property type="entry name" value="Proton_antipo_N"/>
    <property type="match status" value="1"/>
</dbReference>
<evidence type="ECO:0000256" key="4">
    <source>
        <dbReference type="ARBA" id="ARBA00022692"/>
    </source>
</evidence>
<dbReference type="Pfam" id="PF00361">
    <property type="entry name" value="Proton_antipo_M"/>
    <property type="match status" value="1"/>
</dbReference>
<keyword evidence="5 9" id="KW-1133">Transmembrane helix</keyword>
<keyword evidence="3" id="KW-1003">Cell membrane</keyword>
<keyword evidence="4 8" id="KW-0812">Transmembrane</keyword>
<feature type="transmembrane region" description="Helical" evidence="9">
    <location>
        <begin position="332"/>
        <end position="352"/>
    </location>
</feature>
<evidence type="ECO:0000256" key="8">
    <source>
        <dbReference type="RuleBase" id="RU000320"/>
    </source>
</evidence>
<evidence type="ECO:0000259" key="11">
    <source>
        <dbReference type="Pfam" id="PF00662"/>
    </source>
</evidence>
<evidence type="ECO:0000256" key="1">
    <source>
        <dbReference type="ARBA" id="ARBA00004651"/>
    </source>
</evidence>
<proteinExistence type="inferred from homology"/>
<dbReference type="PANTHER" id="PTHR42682:SF4">
    <property type="entry name" value="NADH-UBIQUINONE_PLASTOQUINONE"/>
    <property type="match status" value="1"/>
</dbReference>
<dbReference type="GO" id="GO:0005886">
    <property type="term" value="C:plasma membrane"/>
    <property type="evidence" value="ECO:0007669"/>
    <property type="project" value="UniProtKB-SubCell"/>
</dbReference>
<feature type="domain" description="NADH:quinone oxidoreductase/Mrp antiporter transmembrane" evidence="10">
    <location>
        <begin position="125"/>
        <end position="420"/>
    </location>
</feature>
<dbReference type="GO" id="GO:0016491">
    <property type="term" value="F:oxidoreductase activity"/>
    <property type="evidence" value="ECO:0007669"/>
    <property type="project" value="UniProtKB-KW"/>
</dbReference>
<feature type="transmembrane region" description="Helical" evidence="9">
    <location>
        <begin position="203"/>
        <end position="228"/>
    </location>
</feature>
<feature type="transmembrane region" description="Helical" evidence="9">
    <location>
        <begin position="108"/>
        <end position="126"/>
    </location>
</feature>
<evidence type="ECO:0000313" key="13">
    <source>
        <dbReference type="Proteomes" id="UP000199568"/>
    </source>
</evidence>
<evidence type="ECO:0000256" key="5">
    <source>
        <dbReference type="ARBA" id="ARBA00022989"/>
    </source>
</evidence>
<feature type="transmembrane region" description="Helical" evidence="9">
    <location>
        <begin position="467"/>
        <end position="491"/>
    </location>
</feature>
<name>A0A1I0G3N0_9FIRM</name>
<protein>
    <submittedName>
        <fullName evidence="12">Multisubunit sodium/proton antiporter, MrpD subunit</fullName>
    </submittedName>
</protein>
<dbReference type="Proteomes" id="UP000199568">
    <property type="component" value="Unassembled WGS sequence"/>
</dbReference>
<feature type="transmembrane region" description="Helical" evidence="9">
    <location>
        <begin position="364"/>
        <end position="386"/>
    </location>
</feature>
<dbReference type="InterPro" id="IPR052175">
    <property type="entry name" value="ComplexI-like_HydComp"/>
</dbReference>
<dbReference type="AlphaFoldDB" id="A0A1I0G3N0"/>
<evidence type="ECO:0000256" key="9">
    <source>
        <dbReference type="SAM" id="Phobius"/>
    </source>
</evidence>
<gene>
    <name evidence="12" type="ORF">SAMN05660297_03048</name>
</gene>
<feature type="transmembrane region" description="Helical" evidence="9">
    <location>
        <begin position="302"/>
        <end position="320"/>
    </location>
</feature>
<keyword evidence="7 9" id="KW-0472">Membrane</keyword>
<evidence type="ECO:0000256" key="3">
    <source>
        <dbReference type="ARBA" id="ARBA00022475"/>
    </source>
</evidence>
<organism evidence="12 13">
    <name type="scientific">Natronincola peptidivorans</name>
    <dbReference type="NCBI Taxonomy" id="426128"/>
    <lineage>
        <taxon>Bacteria</taxon>
        <taxon>Bacillati</taxon>
        <taxon>Bacillota</taxon>
        <taxon>Clostridia</taxon>
        <taxon>Peptostreptococcales</taxon>
        <taxon>Natronincolaceae</taxon>
        <taxon>Natronincola</taxon>
    </lineage>
</organism>
<accession>A0A1I0G3N0</accession>
<dbReference type="InterPro" id="IPR001750">
    <property type="entry name" value="ND/Mrp_TM"/>
</dbReference>
<evidence type="ECO:0000259" key="10">
    <source>
        <dbReference type="Pfam" id="PF00361"/>
    </source>
</evidence>